<dbReference type="Proteomes" id="UP000593565">
    <property type="component" value="Unassembled WGS sequence"/>
</dbReference>
<sequence>MLLWSRGFSFMAHSSTVLFLLLCSQLVVGGVGGDSTPARGNTTTLSCRNISDGDGFTYPVPSYIPSALLQDEDCEREWKNKSGAFFSDGHQANNTRHQLVLNESRKNITVSECIDLNYSVTCHGSNQKFKHTYQVINDMTPIRDVPQQQTDSTNKTIIIIIIIIISSITIGLLIGFLIGVLIDLHKKQRLRVGVWGKRLSGYCQQADESNGVDLRDVRANGDVGTEEA</sequence>
<keyword evidence="1" id="KW-1133">Transmembrane helix</keyword>
<dbReference type="AlphaFoldDB" id="A0A7J6AD23"/>
<organism evidence="3 4">
    <name type="scientific">Ameiurus melas</name>
    <name type="common">Black bullhead</name>
    <name type="synonym">Silurus melas</name>
    <dbReference type="NCBI Taxonomy" id="219545"/>
    <lineage>
        <taxon>Eukaryota</taxon>
        <taxon>Metazoa</taxon>
        <taxon>Chordata</taxon>
        <taxon>Craniata</taxon>
        <taxon>Vertebrata</taxon>
        <taxon>Euteleostomi</taxon>
        <taxon>Actinopterygii</taxon>
        <taxon>Neopterygii</taxon>
        <taxon>Teleostei</taxon>
        <taxon>Ostariophysi</taxon>
        <taxon>Siluriformes</taxon>
        <taxon>Ictaluridae</taxon>
        <taxon>Ameiurus</taxon>
    </lineage>
</organism>
<evidence type="ECO:0000256" key="1">
    <source>
        <dbReference type="SAM" id="Phobius"/>
    </source>
</evidence>
<proteinExistence type="predicted"/>
<evidence type="ECO:0000313" key="4">
    <source>
        <dbReference type="Proteomes" id="UP000593565"/>
    </source>
</evidence>
<feature type="signal peptide" evidence="2">
    <location>
        <begin position="1"/>
        <end position="29"/>
    </location>
</feature>
<evidence type="ECO:0000313" key="3">
    <source>
        <dbReference type="EMBL" id="KAF4080762.1"/>
    </source>
</evidence>
<comment type="caution">
    <text evidence="3">The sequence shown here is derived from an EMBL/GenBank/DDBJ whole genome shotgun (WGS) entry which is preliminary data.</text>
</comment>
<gene>
    <name evidence="3" type="ORF">AMELA_G00175050</name>
</gene>
<reference evidence="3 4" key="1">
    <citation type="submission" date="2020-02" db="EMBL/GenBank/DDBJ databases">
        <title>A chromosome-scale genome assembly of the black bullhead catfish (Ameiurus melas).</title>
        <authorList>
            <person name="Wen M."/>
            <person name="Zham M."/>
            <person name="Cabau C."/>
            <person name="Klopp C."/>
            <person name="Donnadieu C."/>
            <person name="Roques C."/>
            <person name="Bouchez O."/>
            <person name="Lampietro C."/>
            <person name="Jouanno E."/>
            <person name="Herpin A."/>
            <person name="Louis A."/>
            <person name="Berthelot C."/>
            <person name="Parey E."/>
            <person name="Roest-Crollius H."/>
            <person name="Braasch I."/>
            <person name="Postlethwait J."/>
            <person name="Robinson-Rechavi M."/>
            <person name="Echchiki A."/>
            <person name="Begum T."/>
            <person name="Montfort J."/>
            <person name="Schartl M."/>
            <person name="Bobe J."/>
            <person name="Guiguen Y."/>
        </authorList>
    </citation>
    <scope>NUCLEOTIDE SEQUENCE [LARGE SCALE GENOMIC DNA]</scope>
    <source>
        <strain evidence="3">M_S1</strain>
        <tissue evidence="3">Blood</tissue>
    </source>
</reference>
<protein>
    <submittedName>
        <fullName evidence="3">Uncharacterized protein</fullName>
    </submittedName>
</protein>
<name>A0A7J6AD23_AMEME</name>
<accession>A0A7J6AD23</accession>
<keyword evidence="1" id="KW-0812">Transmembrane</keyword>
<evidence type="ECO:0000256" key="2">
    <source>
        <dbReference type="SAM" id="SignalP"/>
    </source>
</evidence>
<keyword evidence="1" id="KW-0472">Membrane</keyword>
<feature type="transmembrane region" description="Helical" evidence="1">
    <location>
        <begin position="157"/>
        <end position="182"/>
    </location>
</feature>
<keyword evidence="2" id="KW-0732">Signal</keyword>
<dbReference type="EMBL" id="JAAGNN010000014">
    <property type="protein sequence ID" value="KAF4080762.1"/>
    <property type="molecule type" value="Genomic_DNA"/>
</dbReference>
<feature type="chain" id="PRO_5029833875" evidence="2">
    <location>
        <begin position="30"/>
        <end position="228"/>
    </location>
</feature>
<keyword evidence="4" id="KW-1185">Reference proteome</keyword>